<protein>
    <submittedName>
        <fullName evidence="5">2-hydroxycyclohexane-1-carbonyl-CoA dehydrogenase</fullName>
    </submittedName>
</protein>
<dbReference type="SUPFAM" id="SSF51735">
    <property type="entry name" value="NAD(P)-binding Rossmann-fold domains"/>
    <property type="match status" value="1"/>
</dbReference>
<evidence type="ECO:0000313" key="5">
    <source>
        <dbReference type="EMBL" id="BBX07732.1"/>
    </source>
</evidence>
<dbReference type="PRINTS" id="PR00080">
    <property type="entry name" value="SDRFAMILY"/>
</dbReference>
<comment type="similarity">
    <text evidence="1 3">Belongs to the short-chain dehydrogenases/reductases (SDR) family.</text>
</comment>
<dbReference type="SMART" id="SM00822">
    <property type="entry name" value="PKS_KR"/>
    <property type="match status" value="1"/>
</dbReference>
<feature type="domain" description="Ketoreductase" evidence="4">
    <location>
        <begin position="6"/>
        <end position="186"/>
    </location>
</feature>
<evidence type="ECO:0000313" key="6">
    <source>
        <dbReference type="Proteomes" id="UP000467327"/>
    </source>
</evidence>
<dbReference type="Gene3D" id="3.40.50.720">
    <property type="entry name" value="NAD(P)-binding Rossmann-like Domain"/>
    <property type="match status" value="1"/>
</dbReference>
<dbReference type="PRINTS" id="PR00081">
    <property type="entry name" value="GDHRDH"/>
</dbReference>
<dbReference type="GO" id="GO:0016491">
    <property type="term" value="F:oxidoreductase activity"/>
    <property type="evidence" value="ECO:0007669"/>
    <property type="project" value="UniProtKB-KW"/>
</dbReference>
<evidence type="ECO:0000256" key="2">
    <source>
        <dbReference type="ARBA" id="ARBA00023002"/>
    </source>
</evidence>
<dbReference type="PANTHER" id="PTHR44196">
    <property type="entry name" value="DEHYDROGENASE/REDUCTASE SDR FAMILY MEMBER 7B"/>
    <property type="match status" value="1"/>
</dbReference>
<dbReference type="PANTHER" id="PTHR44196:SF1">
    <property type="entry name" value="DEHYDROGENASE_REDUCTASE SDR FAMILY MEMBER 7B"/>
    <property type="match status" value="1"/>
</dbReference>
<dbReference type="RefSeq" id="WP_115319891.1">
    <property type="nucleotide sequence ID" value="NZ_AP022561.1"/>
</dbReference>
<dbReference type="PROSITE" id="PS00061">
    <property type="entry name" value="ADH_SHORT"/>
    <property type="match status" value="1"/>
</dbReference>
<dbReference type="EMBL" id="AP022561">
    <property type="protein sequence ID" value="BBX07732.1"/>
    <property type="molecule type" value="Genomic_DNA"/>
</dbReference>
<proteinExistence type="inferred from homology"/>
<dbReference type="Pfam" id="PF00106">
    <property type="entry name" value="adh_short"/>
    <property type="match status" value="1"/>
</dbReference>
<dbReference type="AlphaFoldDB" id="A0AAD1HLU0"/>
<dbReference type="InterPro" id="IPR002347">
    <property type="entry name" value="SDR_fam"/>
</dbReference>
<dbReference type="InterPro" id="IPR020904">
    <property type="entry name" value="Sc_DH/Rdtase_CS"/>
</dbReference>
<accession>A0AAD1HLU0</accession>
<gene>
    <name evidence="5" type="ORF">MAIC_25350</name>
</gene>
<keyword evidence="6" id="KW-1185">Reference proteome</keyword>
<dbReference type="CDD" id="cd05233">
    <property type="entry name" value="SDR_c"/>
    <property type="match status" value="1"/>
</dbReference>
<keyword evidence="2" id="KW-0560">Oxidoreductase</keyword>
<dbReference type="KEGG" id="maic:MAIC_25350"/>
<dbReference type="InterPro" id="IPR057326">
    <property type="entry name" value="KR_dom"/>
</dbReference>
<evidence type="ECO:0000256" key="1">
    <source>
        <dbReference type="ARBA" id="ARBA00006484"/>
    </source>
</evidence>
<reference evidence="5 6" key="1">
    <citation type="journal article" date="2019" name="Emerg. Microbes Infect.">
        <title>Comprehensive subspecies identification of 175 nontuberculous mycobacteria species based on 7547 genomic profiles.</title>
        <authorList>
            <person name="Matsumoto Y."/>
            <person name="Kinjo T."/>
            <person name="Motooka D."/>
            <person name="Nabeya D."/>
            <person name="Jung N."/>
            <person name="Uechi K."/>
            <person name="Horii T."/>
            <person name="Iida T."/>
            <person name="Fujita J."/>
            <person name="Nakamura S."/>
        </authorList>
    </citation>
    <scope>NUCLEOTIDE SEQUENCE [LARGE SCALE GENOMIC DNA]</scope>
    <source>
        <strain evidence="5 6">JCM 6376</strain>
    </source>
</reference>
<organism evidence="5 6">
    <name type="scientific">Mycolicibacterium aichiense</name>
    <dbReference type="NCBI Taxonomy" id="1799"/>
    <lineage>
        <taxon>Bacteria</taxon>
        <taxon>Bacillati</taxon>
        <taxon>Actinomycetota</taxon>
        <taxon>Actinomycetes</taxon>
        <taxon>Mycobacteriales</taxon>
        <taxon>Mycobacteriaceae</taxon>
        <taxon>Mycolicibacterium</taxon>
    </lineage>
</organism>
<name>A0AAD1HLU0_9MYCO</name>
<dbReference type="Proteomes" id="UP000467327">
    <property type="component" value="Chromosome"/>
</dbReference>
<evidence type="ECO:0000256" key="3">
    <source>
        <dbReference type="RuleBase" id="RU000363"/>
    </source>
</evidence>
<dbReference type="InterPro" id="IPR036291">
    <property type="entry name" value="NAD(P)-bd_dom_sf"/>
</dbReference>
<sequence length="252" mass="26648">MTLAGSGILITGASSGIGREVATRLIGEGARVFITGLPPEADVRTAARTVSDDGARVGYAVMDLLDPASVHDAVDAAERFLGTIDIVINNAGVATQAPAAAQDMHVAVREFDVNYFGMFRVTQAVLPLMLAQGRGQIVNVASTLAKVPGPTQANYSASKAAIVAFSTALRSEVEDRGVAVKVFIPGLTATPLTEKLSVRSPKLLTPVEVAGHMVKALRSRRPLYVTGSSYRALMTLARLAPETARRLVKRYY</sequence>
<dbReference type="GO" id="GO:0016020">
    <property type="term" value="C:membrane"/>
    <property type="evidence" value="ECO:0007669"/>
    <property type="project" value="TreeGrafter"/>
</dbReference>
<evidence type="ECO:0000259" key="4">
    <source>
        <dbReference type="SMART" id="SM00822"/>
    </source>
</evidence>